<dbReference type="AlphaFoldDB" id="A0A1M6JM84"/>
<dbReference type="PANTHER" id="PTHR30408">
    <property type="entry name" value="TYPE-1 RESTRICTION ENZYME ECOKI SPECIFICITY PROTEIN"/>
    <property type="match status" value="1"/>
</dbReference>
<evidence type="ECO:0000256" key="3">
    <source>
        <dbReference type="ARBA" id="ARBA00023125"/>
    </source>
</evidence>
<organism evidence="5 6">
    <name type="scientific">Tangfeifania diversioriginum</name>
    <dbReference type="NCBI Taxonomy" id="1168035"/>
    <lineage>
        <taxon>Bacteria</taxon>
        <taxon>Pseudomonadati</taxon>
        <taxon>Bacteroidota</taxon>
        <taxon>Bacteroidia</taxon>
        <taxon>Marinilabiliales</taxon>
        <taxon>Prolixibacteraceae</taxon>
        <taxon>Tangfeifania</taxon>
    </lineage>
</organism>
<evidence type="ECO:0000313" key="6">
    <source>
        <dbReference type="Proteomes" id="UP000184050"/>
    </source>
</evidence>
<dbReference type="PANTHER" id="PTHR30408:SF12">
    <property type="entry name" value="TYPE I RESTRICTION ENZYME MJAVIII SPECIFICITY SUBUNIT"/>
    <property type="match status" value="1"/>
</dbReference>
<reference evidence="5 6" key="1">
    <citation type="submission" date="2016-11" db="EMBL/GenBank/DDBJ databases">
        <authorList>
            <person name="Jaros S."/>
            <person name="Januszkiewicz K."/>
            <person name="Wedrychowicz H."/>
        </authorList>
    </citation>
    <scope>NUCLEOTIDE SEQUENCE [LARGE SCALE GENOMIC DNA]</scope>
    <source>
        <strain evidence="5 6">DSM 27063</strain>
    </source>
</reference>
<evidence type="ECO:0000256" key="2">
    <source>
        <dbReference type="ARBA" id="ARBA00022747"/>
    </source>
</evidence>
<proteinExistence type="inferred from homology"/>
<dbReference type="RefSeq" id="WP_073170238.1">
    <property type="nucleotide sequence ID" value="NZ_FQZE01000020.1"/>
</dbReference>
<keyword evidence="3" id="KW-0238">DNA-binding</keyword>
<dbReference type="CDD" id="cd17495">
    <property type="entry name" value="RMtype1_S_Cep9333ORF4827P-TRD2-CR2_like"/>
    <property type="match status" value="1"/>
</dbReference>
<dbReference type="GO" id="GO:0009307">
    <property type="term" value="P:DNA restriction-modification system"/>
    <property type="evidence" value="ECO:0007669"/>
    <property type="project" value="UniProtKB-KW"/>
</dbReference>
<gene>
    <name evidence="5" type="ORF">SAMN05444280_12078</name>
</gene>
<accession>A0A1M6JM84</accession>
<dbReference type="EMBL" id="FQZE01000020">
    <property type="protein sequence ID" value="SHJ47806.1"/>
    <property type="molecule type" value="Genomic_DNA"/>
</dbReference>
<dbReference type="OrthoDB" id="9816225at2"/>
<dbReference type="Gene3D" id="1.10.287.1120">
    <property type="entry name" value="Bipartite methylase S protein"/>
    <property type="match status" value="1"/>
</dbReference>
<name>A0A1M6JM84_9BACT</name>
<dbReference type="InterPro" id="IPR000055">
    <property type="entry name" value="Restrct_endonuc_typeI_TRD"/>
</dbReference>
<sequence length="390" mass="44606">MSDWREIKFGDLLAEPVRNGIYKKKEFHGRGAKIVNMGELFAHPRLTDISMERVEISDKERKKVLLREGDLIFARRSLTAEGAGKCTLIKEIKEDTTFESSIIRARPDIKKALPEYIFYFFNSYYGKYLLGTILRQVAVSGITGTDLMNLKFKIPPLPEQKAIAEVFSSLDDKIDLLHRQNQTLEQMAETLFRKWFVEDASEEWETGTLEEEFDITMGQSPPGSSYNENGDGSPMYQGNKDFGFRFPANRVFTTEPKRIAKKHDTLISVRAPVGEQNMASENCCIGRGVAAFIYKKDSSFYTYTYYKMKSLMDEIKAYNNEGTVFGSISKKDFQRLEVLIPPDNYISEYQGIAKPLDEKIYNNSIQIEGLKKLRDGLLPKLMNGEVKVNT</sequence>
<dbReference type="InterPro" id="IPR052021">
    <property type="entry name" value="Type-I_RS_S_subunit"/>
</dbReference>
<dbReference type="Proteomes" id="UP000184050">
    <property type="component" value="Unassembled WGS sequence"/>
</dbReference>
<dbReference type="SUPFAM" id="SSF116734">
    <property type="entry name" value="DNA methylase specificity domain"/>
    <property type="match status" value="2"/>
</dbReference>
<dbReference type="GO" id="GO:0003677">
    <property type="term" value="F:DNA binding"/>
    <property type="evidence" value="ECO:0007669"/>
    <property type="project" value="UniProtKB-KW"/>
</dbReference>
<dbReference type="Pfam" id="PF01420">
    <property type="entry name" value="Methylase_S"/>
    <property type="match status" value="2"/>
</dbReference>
<keyword evidence="2" id="KW-0680">Restriction system</keyword>
<evidence type="ECO:0000256" key="1">
    <source>
        <dbReference type="ARBA" id="ARBA00010923"/>
    </source>
</evidence>
<dbReference type="CDD" id="cd17517">
    <property type="entry name" value="RMtype1_S_EcoKI_StySPI-TRD2-CR2_like"/>
    <property type="match status" value="1"/>
</dbReference>
<comment type="similarity">
    <text evidence="1">Belongs to the type-I restriction system S methylase family.</text>
</comment>
<keyword evidence="6" id="KW-1185">Reference proteome</keyword>
<protein>
    <submittedName>
        <fullName evidence="5">Type I restriction enzyme, S subunit</fullName>
    </submittedName>
</protein>
<evidence type="ECO:0000313" key="5">
    <source>
        <dbReference type="EMBL" id="SHJ47806.1"/>
    </source>
</evidence>
<dbReference type="InterPro" id="IPR044946">
    <property type="entry name" value="Restrct_endonuc_typeI_TRD_sf"/>
</dbReference>
<evidence type="ECO:0000259" key="4">
    <source>
        <dbReference type="Pfam" id="PF01420"/>
    </source>
</evidence>
<dbReference type="STRING" id="1168035.SAMN05444280_12078"/>
<feature type="domain" description="Type I restriction modification DNA specificity" evidence="4">
    <location>
        <begin position="1"/>
        <end position="186"/>
    </location>
</feature>
<dbReference type="Gene3D" id="3.90.220.20">
    <property type="entry name" value="DNA methylase specificity domains"/>
    <property type="match status" value="2"/>
</dbReference>
<feature type="domain" description="Type I restriction modification DNA specificity" evidence="4">
    <location>
        <begin position="202"/>
        <end position="357"/>
    </location>
</feature>